<proteinExistence type="predicted"/>
<reference evidence="1" key="1">
    <citation type="submission" date="2023-04" db="EMBL/GenBank/DDBJ databases">
        <title>A chromosome-level genome assembly of the parasitoid wasp Eretmocerus hayati.</title>
        <authorList>
            <person name="Zhong Y."/>
            <person name="Liu S."/>
            <person name="Liu Y."/>
        </authorList>
    </citation>
    <scope>NUCLEOTIDE SEQUENCE</scope>
    <source>
        <strain evidence="1">ZJU_SS_LIU_2023</strain>
    </source>
</reference>
<dbReference type="Proteomes" id="UP001239111">
    <property type="component" value="Chromosome 2"/>
</dbReference>
<sequence length="296" mass="32914">MEAVTSSDDYCSASFSQGDSGTPTPPPTTTIRPGHAVRYSDEFADLGTRSPCARLNGISKQASRITQQRPYIRDRSKQLQWGPEHQHQTPTEHHQQQQHKTSGPRLTFYEIESPAQRLQQQERAAGKEVRFGPDPGVVGYGRQVQPPNGVHGALPGYDQLHPQQPPPPPRYRQPPRYQQQEHGYTEVSLGPRCVRPGVVQETRQPIQEAMRPRHEPEGQQQHQAFRGTVNAILRAGEIVQGRPCERAALRIDRCVPRMPVAVAAETAELKYYGPLVLPGDQVCVQRQQGAGIGSPS</sequence>
<comment type="caution">
    <text evidence="1">The sequence shown here is derived from an EMBL/GenBank/DDBJ whole genome shotgun (WGS) entry which is preliminary data.</text>
</comment>
<dbReference type="EMBL" id="CM056742">
    <property type="protein sequence ID" value="KAJ8676726.1"/>
    <property type="molecule type" value="Genomic_DNA"/>
</dbReference>
<keyword evidence="2" id="KW-1185">Reference proteome</keyword>
<gene>
    <name evidence="1" type="ORF">QAD02_012513</name>
</gene>
<accession>A0ACC2P0Y5</accession>
<evidence type="ECO:0000313" key="1">
    <source>
        <dbReference type="EMBL" id="KAJ8676726.1"/>
    </source>
</evidence>
<protein>
    <submittedName>
        <fullName evidence="1">Uncharacterized protein</fullName>
    </submittedName>
</protein>
<name>A0ACC2P0Y5_9HYME</name>
<organism evidence="1 2">
    <name type="scientific">Eretmocerus hayati</name>
    <dbReference type="NCBI Taxonomy" id="131215"/>
    <lineage>
        <taxon>Eukaryota</taxon>
        <taxon>Metazoa</taxon>
        <taxon>Ecdysozoa</taxon>
        <taxon>Arthropoda</taxon>
        <taxon>Hexapoda</taxon>
        <taxon>Insecta</taxon>
        <taxon>Pterygota</taxon>
        <taxon>Neoptera</taxon>
        <taxon>Endopterygota</taxon>
        <taxon>Hymenoptera</taxon>
        <taxon>Apocrita</taxon>
        <taxon>Proctotrupomorpha</taxon>
        <taxon>Chalcidoidea</taxon>
        <taxon>Aphelinidae</taxon>
        <taxon>Aphelininae</taxon>
        <taxon>Eretmocerus</taxon>
    </lineage>
</organism>
<evidence type="ECO:0000313" key="2">
    <source>
        <dbReference type="Proteomes" id="UP001239111"/>
    </source>
</evidence>